<dbReference type="EMBL" id="CP092488">
    <property type="protein sequence ID" value="UMB70794.1"/>
    <property type="molecule type" value="Genomic_DNA"/>
</dbReference>
<gene>
    <name evidence="4" type="ORF">MKK62_05720</name>
</gene>
<proteinExistence type="predicted"/>
<dbReference type="Pfam" id="PF13191">
    <property type="entry name" value="AAA_16"/>
    <property type="match status" value="1"/>
</dbReference>
<keyword evidence="2" id="KW-0067">ATP-binding</keyword>
<dbReference type="SUPFAM" id="SSF46894">
    <property type="entry name" value="C-terminal effector domain of the bipartite response regulators"/>
    <property type="match status" value="1"/>
</dbReference>
<dbReference type="Pfam" id="PF00196">
    <property type="entry name" value="GerE"/>
    <property type="match status" value="1"/>
</dbReference>
<dbReference type="SUPFAM" id="SSF48452">
    <property type="entry name" value="TPR-like"/>
    <property type="match status" value="3"/>
</dbReference>
<dbReference type="InterPro" id="IPR011990">
    <property type="entry name" value="TPR-like_helical_dom_sf"/>
</dbReference>
<accession>A0ABY3VTG2</accession>
<dbReference type="PANTHER" id="PTHR16305">
    <property type="entry name" value="TESTICULAR SOLUBLE ADENYLYL CYCLASE"/>
    <property type="match status" value="1"/>
</dbReference>
<dbReference type="Proteomes" id="UP001055336">
    <property type="component" value="Chromosome"/>
</dbReference>
<evidence type="ECO:0000256" key="2">
    <source>
        <dbReference type="ARBA" id="ARBA00022840"/>
    </source>
</evidence>
<feature type="domain" description="HTH luxR-type" evidence="3">
    <location>
        <begin position="850"/>
        <end position="915"/>
    </location>
</feature>
<dbReference type="Gene3D" id="3.40.50.300">
    <property type="entry name" value="P-loop containing nucleotide triphosphate hydrolases"/>
    <property type="match status" value="1"/>
</dbReference>
<evidence type="ECO:0000313" key="5">
    <source>
        <dbReference type="Proteomes" id="UP001055336"/>
    </source>
</evidence>
<dbReference type="InterPro" id="IPR041664">
    <property type="entry name" value="AAA_16"/>
</dbReference>
<dbReference type="InterPro" id="IPR036388">
    <property type="entry name" value="WH-like_DNA-bd_sf"/>
</dbReference>
<evidence type="ECO:0000313" key="4">
    <source>
        <dbReference type="EMBL" id="UMB70794.1"/>
    </source>
</evidence>
<dbReference type="SUPFAM" id="SSF52540">
    <property type="entry name" value="P-loop containing nucleoside triphosphate hydrolases"/>
    <property type="match status" value="1"/>
</dbReference>
<reference evidence="4" key="1">
    <citation type="submission" date="2022-08" db="EMBL/GenBank/DDBJ databases">
        <title>Whole genome sequencing of non-tuberculosis mycobacteria type-strains.</title>
        <authorList>
            <person name="Igarashi Y."/>
            <person name="Osugi A."/>
            <person name="Mitarai S."/>
        </authorList>
    </citation>
    <scope>NUCLEOTIDE SEQUENCE</scope>
    <source>
        <strain evidence="4">DSM 45127</strain>
    </source>
</reference>
<dbReference type="InterPro" id="IPR000792">
    <property type="entry name" value="Tscrpt_reg_LuxR_C"/>
</dbReference>
<dbReference type="Gene3D" id="1.10.10.10">
    <property type="entry name" value="Winged helix-like DNA-binding domain superfamily/Winged helix DNA-binding domain"/>
    <property type="match status" value="1"/>
</dbReference>
<dbReference type="InterPro" id="IPR016032">
    <property type="entry name" value="Sig_transdc_resp-reg_C-effctor"/>
</dbReference>
<dbReference type="CDD" id="cd06170">
    <property type="entry name" value="LuxR_C_like"/>
    <property type="match status" value="1"/>
</dbReference>
<dbReference type="PRINTS" id="PR00038">
    <property type="entry name" value="HTHLUXR"/>
</dbReference>
<dbReference type="Gene3D" id="1.25.40.10">
    <property type="entry name" value="Tetratricopeptide repeat domain"/>
    <property type="match status" value="2"/>
</dbReference>
<dbReference type="PROSITE" id="PS50043">
    <property type="entry name" value="HTH_LUXR_2"/>
    <property type="match status" value="1"/>
</dbReference>
<dbReference type="RefSeq" id="WP_240262553.1">
    <property type="nucleotide sequence ID" value="NZ_CP092488.2"/>
</dbReference>
<sequence length="917" mass="99654">MAERVFGRKADEDALVDFLDTSRRDPRGLLIEGDPGMGKTTLFLDAVARAAERGFCMLATRAAAAESVLAYTALADLLHDVDDSLWADLPVPQRQGLDAALLRQRNDAQDADPRAVAAAFAAVITRLAEQAPVLIAIDDLQWLDISSANVVSYAARRLPDGVALMCTTRSEDAAIRIQLPNPDAIHRIRLQPLTVGELHKVFTLRLGHSFARPMLLRIHEIAGGNPFFALELARGIDTTRANALSLPSSLSDLVHSRINQAGAGAQDALLAMACLPDPTVQVVAQATDATPAEAIESLVRAEMQAVVVIDGNQLRFTHPILAHGVYATASPRRRRDMHRRLAELVTEPELRARHLALSDATGEPQTFESLDNAAEIACARGAPAAAAELLELAIALGGDSPQRRILVATHHFNAGEARRARTLLERAVESPMPADLRASALRLLGLWNLLDGSSREAADVLDRALSEVGDNPELRALILVPLSFALMNVGERDRAADNVDDAVTAAEAYNQSHLLSEALSMRAIVRFLLGRGVDEADMQRALGLEDSRTPVSAILRPRMQSAILLAGTGRLEQADLEMQAIRRGYVERGAESELTMLAFHRGLTVIWRGDFTEAELIADDAVERALQMGRDLPLSVALMLRALSAAYTGREHEARRDATQALEVGKRCDSPGLVTVWPITALGFLDVSLGNYDAALRTLEPLLRSFGEASEATEIFVAPFLPDAVEAMIGLGRFDDAEPLVDALEGNGRRLDRPWMLSTGARCRAMLQAGQGDRDAATATVERAMTQHARLPMPFERARTQLLLGQLQRRQRQWDVAAATLREAQQTFEQLGTRLWVERVAAELTRGGSGKRRTDGLTPAEQRIAKLAVTGMTNREIAAALFISPKTVEATLGRIYGKLNVRSRVDLHRVLGSENLG</sequence>
<name>A0ABY3VTG2_9MYCO</name>
<protein>
    <submittedName>
        <fullName evidence="4">AAA family ATPase</fullName>
    </submittedName>
</protein>
<keyword evidence="1" id="KW-0547">Nucleotide-binding</keyword>
<evidence type="ECO:0000256" key="1">
    <source>
        <dbReference type="ARBA" id="ARBA00022741"/>
    </source>
</evidence>
<dbReference type="PANTHER" id="PTHR16305:SF35">
    <property type="entry name" value="TRANSCRIPTIONAL ACTIVATOR DOMAIN"/>
    <property type="match status" value="1"/>
</dbReference>
<dbReference type="InterPro" id="IPR027417">
    <property type="entry name" value="P-loop_NTPase"/>
</dbReference>
<organism evidence="4 5">
    <name type="scientific">Mycobacterium paraterrae</name>
    <dbReference type="NCBI Taxonomy" id="577492"/>
    <lineage>
        <taxon>Bacteria</taxon>
        <taxon>Bacillati</taxon>
        <taxon>Actinomycetota</taxon>
        <taxon>Actinomycetes</taxon>
        <taxon>Mycobacteriales</taxon>
        <taxon>Mycobacteriaceae</taxon>
        <taxon>Mycobacterium</taxon>
    </lineage>
</organism>
<dbReference type="SMART" id="SM00421">
    <property type="entry name" value="HTH_LUXR"/>
    <property type="match status" value="1"/>
</dbReference>
<keyword evidence="5" id="KW-1185">Reference proteome</keyword>
<evidence type="ECO:0000259" key="3">
    <source>
        <dbReference type="PROSITE" id="PS50043"/>
    </source>
</evidence>